<keyword evidence="3" id="KW-1185">Reference proteome</keyword>
<reference evidence="2 3" key="1">
    <citation type="submission" date="2021-06" db="EMBL/GenBank/DDBJ databases">
        <title>Whole genome sequence of Paenibacillus sophorae DSM23020 for comparative genomics.</title>
        <authorList>
            <person name="Kim M.-J."/>
            <person name="Lee G."/>
            <person name="Shin J.-H."/>
        </authorList>
    </citation>
    <scope>NUCLEOTIDE SEQUENCE [LARGE SCALE GENOMIC DNA]</scope>
    <source>
        <strain evidence="2 3">DSM 23020</strain>
    </source>
</reference>
<accession>A0ABX8HJ84</accession>
<feature type="compositionally biased region" description="Basic and acidic residues" evidence="1">
    <location>
        <begin position="77"/>
        <end position="87"/>
    </location>
</feature>
<evidence type="ECO:0000313" key="2">
    <source>
        <dbReference type="EMBL" id="QWU18493.1"/>
    </source>
</evidence>
<protein>
    <submittedName>
        <fullName evidence="2">Uncharacterized protein</fullName>
    </submittedName>
</protein>
<dbReference type="RefSeq" id="WP_175491884.1">
    <property type="nucleotide sequence ID" value="NZ_CP076607.1"/>
</dbReference>
<evidence type="ECO:0000256" key="1">
    <source>
        <dbReference type="SAM" id="MobiDB-lite"/>
    </source>
</evidence>
<feature type="region of interest" description="Disordered" evidence="1">
    <location>
        <begin position="74"/>
        <end position="93"/>
    </location>
</feature>
<evidence type="ECO:0000313" key="3">
    <source>
        <dbReference type="Proteomes" id="UP000683429"/>
    </source>
</evidence>
<gene>
    <name evidence="2" type="ORF">KP014_23750</name>
</gene>
<dbReference type="Proteomes" id="UP000683429">
    <property type="component" value="Chromosome"/>
</dbReference>
<organism evidence="2 3">
    <name type="scientific">Paenibacillus sophorae</name>
    <dbReference type="NCBI Taxonomy" id="1333845"/>
    <lineage>
        <taxon>Bacteria</taxon>
        <taxon>Bacillati</taxon>
        <taxon>Bacillota</taxon>
        <taxon>Bacilli</taxon>
        <taxon>Bacillales</taxon>
        <taxon>Paenibacillaceae</taxon>
        <taxon>Paenibacillus</taxon>
    </lineage>
</organism>
<name>A0ABX8HJ84_9BACL</name>
<sequence length="148" mass="16734">MKVRKRKHKTYLLVIILLLLVLSYLAEKNGWNFENPPASDSEVVQLIFPSDEYPETAEHIEEAMDKGESKICTIDRGGAEENRKESLKGVPTKKRYDRDEWPMAMCKEGGTGADIAYISPADNRGAGSWVGNQLDQYPDGTRIEFIIK</sequence>
<proteinExistence type="predicted"/>
<dbReference type="EMBL" id="CP076607">
    <property type="protein sequence ID" value="QWU18493.1"/>
    <property type="molecule type" value="Genomic_DNA"/>
</dbReference>